<dbReference type="EMBL" id="JPRD01000015">
    <property type="protein sequence ID" value="KIF53348.1"/>
    <property type="molecule type" value="Genomic_DNA"/>
</dbReference>
<reference evidence="1 2" key="1">
    <citation type="submission" date="2014-07" db="EMBL/GenBank/DDBJ databases">
        <title>Unique and conserved regions in Vibrio harveyi and related species in comparison with the shrimp pathogen Vibrio harveyi CAIM 1792.</title>
        <authorList>
            <person name="Espinoza-Valles I."/>
            <person name="Vora G."/>
            <person name="Leekitcharoenphon P."/>
            <person name="Ussery D."/>
            <person name="Hoj L."/>
            <person name="Gomez-Gil B."/>
        </authorList>
    </citation>
    <scope>NUCLEOTIDE SEQUENCE [LARGE SCALE GENOMIC DNA]</scope>
    <source>
        <strain evidence="2">CAIM 1854 / LMG 25443</strain>
    </source>
</reference>
<proteinExistence type="predicted"/>
<gene>
    <name evidence="1" type="ORF">H735_10515</name>
</gene>
<dbReference type="RefSeq" id="WP_020194545.1">
    <property type="nucleotide sequence ID" value="NZ_BAOH01000005.1"/>
</dbReference>
<accession>A0A0C1VTY6</accession>
<protein>
    <submittedName>
        <fullName evidence="1">Uncharacterized protein</fullName>
    </submittedName>
</protein>
<organism evidence="1 2">
    <name type="scientific">Vibrio owensii CAIM 1854 = LMG 25443</name>
    <dbReference type="NCBI Taxonomy" id="1229493"/>
    <lineage>
        <taxon>Bacteria</taxon>
        <taxon>Pseudomonadati</taxon>
        <taxon>Pseudomonadota</taxon>
        <taxon>Gammaproteobacteria</taxon>
        <taxon>Vibrionales</taxon>
        <taxon>Vibrionaceae</taxon>
        <taxon>Vibrio</taxon>
    </lineage>
</organism>
<sequence length="91" mass="10345">MLKVSNITRKLAQLNNIKLVEDAKNNTLSFTVLNDSEQKPVIVWAVSPKNELVFKDAPGLSPEMKEELPHWVSDNNKLREVIRFVKPAFTA</sequence>
<dbReference type="AlphaFoldDB" id="A0A0C1VTY6"/>
<dbReference type="PATRIC" id="fig|1229493.5.peg.1192"/>
<comment type="caution">
    <text evidence="1">The sequence shown here is derived from an EMBL/GenBank/DDBJ whole genome shotgun (WGS) entry which is preliminary data.</text>
</comment>
<dbReference type="Proteomes" id="UP000031586">
    <property type="component" value="Unassembled WGS sequence"/>
</dbReference>
<evidence type="ECO:0000313" key="2">
    <source>
        <dbReference type="Proteomes" id="UP000031586"/>
    </source>
</evidence>
<name>A0A0C1VTY6_9VIBR</name>
<evidence type="ECO:0000313" key="1">
    <source>
        <dbReference type="EMBL" id="KIF53348.1"/>
    </source>
</evidence>